<keyword evidence="2" id="KW-1185">Reference proteome</keyword>
<comment type="caution">
    <text evidence="1">The sequence shown here is derived from an EMBL/GenBank/DDBJ whole genome shotgun (WGS) entry which is preliminary data.</text>
</comment>
<gene>
    <name evidence="1" type="ORF">ABVT11_19525</name>
</gene>
<reference evidence="1 2" key="1">
    <citation type="submission" date="2024-07" db="EMBL/GenBank/DDBJ databases">
        <title>Uliginosibacterium paludis KCTC:42655.</title>
        <authorList>
            <person name="Kim M.K."/>
        </authorList>
    </citation>
    <scope>NUCLEOTIDE SEQUENCE [LARGE SCALE GENOMIC DNA]</scope>
    <source>
        <strain evidence="1 2">KCTC 42655</strain>
    </source>
</reference>
<sequence>MRWLKVVIWPILLVGLLEACGQDYPKKPLQWREEVQLSDGRVVWVERTASADGMHEMGGPSGIKNEHYSLRFSPPGDAPLPAWESKYRPMIFNYNSEKKEWYIVSSFYNGCETWFELEQPKYPYIEFVFRQGAWVRVPLDERLVGQKTNMYREIDLEKGEPFSIDLKRKATQRTGAWGVVYQRIITFEEVQSEYNYDKECRHTTVEVCEEYSVDKSCKKKTFLKYKEGGASW</sequence>
<accession>A0ABV2CVV1</accession>
<name>A0ABV2CVV1_9RHOO</name>
<dbReference type="RefSeq" id="WP_345923019.1">
    <property type="nucleotide sequence ID" value="NZ_JBDIVF010000001.1"/>
</dbReference>
<dbReference type="Proteomes" id="UP001548590">
    <property type="component" value="Unassembled WGS sequence"/>
</dbReference>
<evidence type="ECO:0000313" key="2">
    <source>
        <dbReference type="Proteomes" id="UP001548590"/>
    </source>
</evidence>
<dbReference type="EMBL" id="JBEWLZ010000019">
    <property type="protein sequence ID" value="MET1492040.1"/>
    <property type="molecule type" value="Genomic_DNA"/>
</dbReference>
<proteinExistence type="predicted"/>
<organism evidence="1 2">
    <name type="scientific">Uliginosibacterium paludis</name>
    <dbReference type="NCBI Taxonomy" id="1615952"/>
    <lineage>
        <taxon>Bacteria</taxon>
        <taxon>Pseudomonadati</taxon>
        <taxon>Pseudomonadota</taxon>
        <taxon>Betaproteobacteria</taxon>
        <taxon>Rhodocyclales</taxon>
        <taxon>Zoogloeaceae</taxon>
        <taxon>Uliginosibacterium</taxon>
    </lineage>
</organism>
<protein>
    <recommendedName>
        <fullName evidence="3">Lipoprotein</fullName>
    </recommendedName>
</protein>
<evidence type="ECO:0000313" key="1">
    <source>
        <dbReference type="EMBL" id="MET1492040.1"/>
    </source>
</evidence>
<evidence type="ECO:0008006" key="3">
    <source>
        <dbReference type="Google" id="ProtNLM"/>
    </source>
</evidence>